<name>A0AAD4KED2_9EURO</name>
<dbReference type="Gene3D" id="3.30.450.30">
    <property type="entry name" value="Dynein light chain 2a, cytoplasmic"/>
    <property type="match status" value="1"/>
</dbReference>
<dbReference type="SMART" id="SM00392">
    <property type="entry name" value="PROF"/>
    <property type="match status" value="1"/>
</dbReference>
<gene>
    <name evidence="3" type="ORF">BGW36DRAFT_389984</name>
</gene>
<dbReference type="SUPFAM" id="SSF55770">
    <property type="entry name" value="Profilin (actin-binding protein)"/>
    <property type="match status" value="1"/>
</dbReference>
<dbReference type="InterPro" id="IPR036140">
    <property type="entry name" value="PFN_sf"/>
</dbReference>
<sequence length="133" mass="14160">MSWDPFAQGVVAQGTFDKVIVVDSTGQTTWGKGGPIEVSDEEISVIVGAFTDPQGVRSKGPEFEGEKYVLNKIDDDADIPIMLVQKTTSTGKQGIVAAKCNKAVFIAHYLEASSPIEAISSAVTQAAHINKYT</sequence>
<evidence type="ECO:0000256" key="2">
    <source>
        <dbReference type="RuleBase" id="RU003909"/>
    </source>
</evidence>
<dbReference type="AlphaFoldDB" id="A0AAD4KED2"/>
<dbReference type="InterPro" id="IPR048278">
    <property type="entry name" value="PFN"/>
</dbReference>
<organism evidence="3 4">
    <name type="scientific">Talaromyces proteolyticus</name>
    <dbReference type="NCBI Taxonomy" id="1131652"/>
    <lineage>
        <taxon>Eukaryota</taxon>
        <taxon>Fungi</taxon>
        <taxon>Dikarya</taxon>
        <taxon>Ascomycota</taxon>
        <taxon>Pezizomycotina</taxon>
        <taxon>Eurotiomycetes</taxon>
        <taxon>Eurotiomycetidae</taxon>
        <taxon>Eurotiales</taxon>
        <taxon>Trichocomaceae</taxon>
        <taxon>Talaromyces</taxon>
        <taxon>Talaromyces sect. Bacilispori</taxon>
    </lineage>
</organism>
<dbReference type="GO" id="GO:0003779">
    <property type="term" value="F:actin binding"/>
    <property type="evidence" value="ECO:0007669"/>
    <property type="project" value="UniProtKB-KW"/>
</dbReference>
<evidence type="ECO:0000313" key="4">
    <source>
        <dbReference type="Proteomes" id="UP001201262"/>
    </source>
</evidence>
<keyword evidence="2" id="KW-0009">Actin-binding</keyword>
<evidence type="ECO:0000313" key="3">
    <source>
        <dbReference type="EMBL" id="KAH8689940.1"/>
    </source>
</evidence>
<dbReference type="InterPro" id="IPR005455">
    <property type="entry name" value="PFN_euk"/>
</dbReference>
<keyword evidence="4" id="KW-1185">Reference proteome</keyword>
<comment type="similarity">
    <text evidence="1 2">Belongs to the profilin family.</text>
</comment>
<proteinExistence type="inferred from homology"/>
<dbReference type="EMBL" id="JAJTJA010000014">
    <property type="protein sequence ID" value="KAH8689940.1"/>
    <property type="molecule type" value="Genomic_DNA"/>
</dbReference>
<comment type="caution">
    <text evidence="3">The sequence shown here is derived from an EMBL/GenBank/DDBJ whole genome shotgun (WGS) entry which is preliminary data.</text>
</comment>
<protein>
    <recommendedName>
        <fullName evidence="2">Profilin</fullName>
    </recommendedName>
</protein>
<dbReference type="Pfam" id="PF00235">
    <property type="entry name" value="Profilin"/>
    <property type="match status" value="1"/>
</dbReference>
<accession>A0AAD4KED2</accession>
<evidence type="ECO:0000256" key="1">
    <source>
        <dbReference type="ARBA" id="ARBA00010058"/>
    </source>
</evidence>
<dbReference type="GeneID" id="70247703"/>
<reference evidence="3" key="1">
    <citation type="submission" date="2021-12" db="EMBL/GenBank/DDBJ databases">
        <title>Convergent genome expansion in fungi linked to evolution of root-endophyte symbiosis.</title>
        <authorList>
            <consortium name="DOE Joint Genome Institute"/>
            <person name="Ke Y.-H."/>
            <person name="Bonito G."/>
            <person name="Liao H.-L."/>
            <person name="Looney B."/>
            <person name="Rojas-Flechas A."/>
            <person name="Nash J."/>
            <person name="Hameed K."/>
            <person name="Schadt C."/>
            <person name="Martin F."/>
            <person name="Crous P.W."/>
            <person name="Miettinen O."/>
            <person name="Magnuson J.K."/>
            <person name="Labbe J."/>
            <person name="Jacobson D."/>
            <person name="Doktycz M.J."/>
            <person name="Veneault-Fourrey C."/>
            <person name="Kuo A."/>
            <person name="Mondo S."/>
            <person name="Calhoun S."/>
            <person name="Riley R."/>
            <person name="Ohm R."/>
            <person name="LaButti K."/>
            <person name="Andreopoulos B."/>
            <person name="Pangilinan J."/>
            <person name="Nolan M."/>
            <person name="Tritt A."/>
            <person name="Clum A."/>
            <person name="Lipzen A."/>
            <person name="Daum C."/>
            <person name="Barry K."/>
            <person name="Grigoriev I.V."/>
            <person name="Vilgalys R."/>
        </authorList>
    </citation>
    <scope>NUCLEOTIDE SEQUENCE</scope>
    <source>
        <strain evidence="3">PMI_201</strain>
    </source>
</reference>
<dbReference type="RefSeq" id="XP_046066223.1">
    <property type="nucleotide sequence ID" value="XM_046217416.1"/>
</dbReference>
<dbReference type="Proteomes" id="UP001201262">
    <property type="component" value="Unassembled WGS sequence"/>
</dbReference>